<dbReference type="EMBL" id="NSCM01000057">
    <property type="protein sequence ID" value="RAX07662.1"/>
    <property type="molecule type" value="Genomic_DNA"/>
</dbReference>
<reference evidence="3" key="1">
    <citation type="submission" date="2017-08" db="EMBL/GenBank/DDBJ databases">
        <authorList>
            <person name="de Groot N.N."/>
        </authorList>
    </citation>
    <scope>NUCLEOTIDE SEQUENCE</scope>
    <source>
        <strain evidence="3">LJ24-63</strain>
    </source>
</reference>
<evidence type="ECO:0000256" key="1">
    <source>
        <dbReference type="SAM" id="Coils"/>
    </source>
</evidence>
<dbReference type="GeneID" id="88808205"/>
<sequence>MKSLHIFKSGTHTDMNGKQLPFSPADLQACAKAYDSSLHEAPIVIGHPKDNLPAYGWVKSLTSSGNDLIAEPQQVDVQFAELVDAGRYKKISASFYLPDSPNNPKPGVLYLRHVGFLGAQPPAIKGLRQVEFSEQEHGVVEFSDWSDITNASLWGRLREFLISKFGVDEADKALPSWQVDSLREEAYSTTQPDPAFHEPNNTHQHGENNVINEEKKALEDENTRLKEQLAARDAAEVQRRQNERHTENVAFAEKLVKDGRLTPAAQPIVVALLDTVTQGDSPVEFAEGDVKKPLATAFKDLLSSAQPVIDFGEHATKDRVDQNTSSDTAEFADADPERLALHQKAVTLAKKEGISYDAAVARCL</sequence>
<protein>
    <submittedName>
        <fullName evidence="3">Peptidase</fullName>
    </submittedName>
</protein>
<dbReference type="EMBL" id="WSFC01000020">
    <property type="protein sequence ID" value="NDL03775.1"/>
    <property type="molecule type" value="Genomic_DNA"/>
</dbReference>
<accession>A0A329WWJ7</accession>
<reference evidence="3 4" key="2">
    <citation type="journal article" date="2018" name="Int. J. Syst. Evol. Microbiol.">
        <title>Whole-genome-based revisit of Photorhabdus phylogeny: proposal for the elevation of most Photorhabdus subspecies to the species level and description of one novel species Photorhabdus bodei sp. nov., and one novel subspecies Photorhabdus laumondii subsp. clarkei subsp. nov.</title>
        <authorList>
            <person name="Machado R.A.R."/>
            <person name="Wuthrich D."/>
            <person name="Kuhnert P."/>
            <person name="Arce C.C.M."/>
            <person name="Thonen L."/>
            <person name="Ruiz C."/>
            <person name="Zhang X."/>
            <person name="Robert C.A.M."/>
            <person name="Karimi J."/>
            <person name="Kamali S."/>
            <person name="Ma J."/>
            <person name="Bruggmann R."/>
            <person name="Erb M."/>
        </authorList>
    </citation>
    <scope>NUCLEOTIDE SEQUENCE [LARGE SCALE GENOMIC DNA]</scope>
    <source>
        <strain evidence="3 4">LJ24-63</strain>
    </source>
</reference>
<feature type="coiled-coil region" evidence="1">
    <location>
        <begin position="208"/>
        <end position="238"/>
    </location>
</feature>
<evidence type="ECO:0000313" key="3">
    <source>
        <dbReference type="EMBL" id="RAX07662.1"/>
    </source>
</evidence>
<dbReference type="Proteomes" id="UP000250919">
    <property type="component" value="Unassembled WGS sequence"/>
</dbReference>
<name>A0A329WWJ7_9GAMM</name>
<organism evidence="3 4">
    <name type="scientific">Photorhabdus bodei</name>
    <dbReference type="NCBI Taxonomy" id="2029681"/>
    <lineage>
        <taxon>Bacteria</taxon>
        <taxon>Pseudomonadati</taxon>
        <taxon>Pseudomonadota</taxon>
        <taxon>Gammaproteobacteria</taxon>
        <taxon>Enterobacterales</taxon>
        <taxon>Morganellaceae</taxon>
        <taxon>Photorhabdus</taxon>
    </lineage>
</organism>
<comment type="caution">
    <text evidence="3">The sequence shown here is derived from an EMBL/GenBank/DDBJ whole genome shotgun (WGS) entry which is preliminary data.</text>
</comment>
<evidence type="ECO:0000313" key="2">
    <source>
        <dbReference type="EMBL" id="NDL03775.1"/>
    </source>
</evidence>
<reference evidence="2 5" key="3">
    <citation type="submission" date="2019-12" db="EMBL/GenBank/DDBJ databases">
        <title>Engineering Photorhabdus to improve their lethality against agricultural pests.</title>
        <authorList>
            <person name="Machado R.A.R."/>
        </authorList>
    </citation>
    <scope>NUCLEOTIDE SEQUENCE [LARGE SCALE GENOMIC DNA]</scope>
    <source>
        <strain evidence="2 5">M-CN4</strain>
    </source>
</reference>
<gene>
    <name evidence="3" type="ORF">CKY02_20560</name>
    <name evidence="2" type="ORF">GPY48_11220</name>
</gene>
<evidence type="ECO:0000313" key="4">
    <source>
        <dbReference type="Proteomes" id="UP000250919"/>
    </source>
</evidence>
<evidence type="ECO:0000313" key="5">
    <source>
        <dbReference type="Proteomes" id="UP000466619"/>
    </source>
</evidence>
<keyword evidence="5" id="KW-1185">Reference proteome</keyword>
<dbReference type="AlphaFoldDB" id="A0A329WWJ7"/>
<dbReference type="Proteomes" id="UP000466619">
    <property type="component" value="Unassembled WGS sequence"/>
</dbReference>
<proteinExistence type="predicted"/>
<dbReference type="RefSeq" id="WP_112896743.1">
    <property type="nucleotide sequence ID" value="NZ_CAWNYH010000057.1"/>
</dbReference>
<keyword evidence="1" id="KW-0175">Coiled coil</keyword>